<dbReference type="EMBL" id="MIEK01000026">
    <property type="protein sequence ID" value="OEH82178.1"/>
    <property type="molecule type" value="Genomic_DNA"/>
</dbReference>
<dbReference type="SUPFAM" id="SSF47413">
    <property type="entry name" value="lambda repressor-like DNA-binding domains"/>
    <property type="match status" value="1"/>
</dbReference>
<sequence>MKVLGKKIRERRKEKKLSQIGLAEGICTQATVSKIENKNRCESLDVFSSICSKLGLSVFECLEETYEQEIDRILTNVEYLCEQVRHREAYELIYQYNLEGKFISQTTKIKFLYYRGLTSLLGKSKYEEAKKYLSQGVNIEKQLNIYNILSMNAIGILYQLQENWQQAKVYNEKAYKMVLDFPDDELPAIACKLFYNLAKYYSAVRDYERSIFLCDEGIRLSKKEHTIFGLDVLLYEKAYNEFYLYGTTESYKFAYYFSEFANREGMKKFLEKEFKKYNIELERQVYYYHSTCY</sequence>
<dbReference type="SMART" id="SM00530">
    <property type="entry name" value="HTH_XRE"/>
    <property type="match status" value="1"/>
</dbReference>
<name>A0A1E5KWL0_9ENTE</name>
<dbReference type="STRING" id="762845.BCR26_13980"/>
<organism evidence="2 3">
    <name type="scientific">Enterococcus rivorum</name>
    <dbReference type="NCBI Taxonomy" id="762845"/>
    <lineage>
        <taxon>Bacteria</taxon>
        <taxon>Bacillati</taxon>
        <taxon>Bacillota</taxon>
        <taxon>Bacilli</taxon>
        <taxon>Lactobacillales</taxon>
        <taxon>Enterococcaceae</taxon>
        <taxon>Enterococcus</taxon>
    </lineage>
</organism>
<gene>
    <name evidence="2" type="ORF">BCR26_13980</name>
</gene>
<dbReference type="InterPro" id="IPR001387">
    <property type="entry name" value="Cro/C1-type_HTH"/>
</dbReference>
<comment type="caution">
    <text evidence="2">The sequence shown here is derived from an EMBL/GenBank/DDBJ whole genome shotgun (WGS) entry which is preliminary data.</text>
</comment>
<dbReference type="GO" id="GO:0003677">
    <property type="term" value="F:DNA binding"/>
    <property type="evidence" value="ECO:0007669"/>
    <property type="project" value="InterPro"/>
</dbReference>
<proteinExistence type="predicted"/>
<dbReference type="InterPro" id="IPR053163">
    <property type="entry name" value="HTH-type_regulator_Rgg"/>
</dbReference>
<evidence type="ECO:0000313" key="2">
    <source>
        <dbReference type="EMBL" id="OEH82178.1"/>
    </source>
</evidence>
<dbReference type="InterPro" id="IPR011990">
    <property type="entry name" value="TPR-like_helical_dom_sf"/>
</dbReference>
<protein>
    <recommendedName>
        <fullName evidence="1">HTH cro/C1-type domain-containing protein</fullName>
    </recommendedName>
</protein>
<reference evidence="2 3" key="1">
    <citation type="submission" date="2016-09" db="EMBL/GenBank/DDBJ databases">
        <authorList>
            <person name="Capua I."/>
            <person name="De Benedictis P."/>
            <person name="Joannis T."/>
            <person name="Lombin L.H."/>
            <person name="Cattoli G."/>
        </authorList>
    </citation>
    <scope>NUCLEOTIDE SEQUENCE [LARGE SCALE GENOMIC DNA]</scope>
    <source>
        <strain evidence="2 3">LMG 25899</strain>
    </source>
</reference>
<dbReference type="PANTHER" id="PTHR37038:SF14">
    <property type="entry name" value="TRANSCRIPTIONAL ACTIVATOR"/>
    <property type="match status" value="1"/>
</dbReference>
<dbReference type="RefSeq" id="WP_069698829.1">
    <property type="nucleotide sequence ID" value="NZ_JAGGMA010000014.1"/>
</dbReference>
<evidence type="ECO:0000259" key="1">
    <source>
        <dbReference type="PROSITE" id="PS50943"/>
    </source>
</evidence>
<dbReference type="InterPro" id="IPR010982">
    <property type="entry name" value="Lambda_DNA-bd_dom_sf"/>
</dbReference>
<dbReference type="AlphaFoldDB" id="A0A1E5KWL0"/>
<feature type="domain" description="HTH cro/C1-type" evidence="1">
    <location>
        <begin position="8"/>
        <end position="61"/>
    </location>
</feature>
<dbReference type="CDD" id="cd00093">
    <property type="entry name" value="HTH_XRE"/>
    <property type="match status" value="1"/>
</dbReference>
<dbReference type="OrthoDB" id="1150409at2"/>
<evidence type="ECO:0000313" key="3">
    <source>
        <dbReference type="Proteomes" id="UP000095256"/>
    </source>
</evidence>
<accession>A0A1E5KWL0</accession>
<dbReference type="PROSITE" id="PS50943">
    <property type="entry name" value="HTH_CROC1"/>
    <property type="match status" value="1"/>
</dbReference>
<dbReference type="Proteomes" id="UP000095256">
    <property type="component" value="Unassembled WGS sequence"/>
</dbReference>
<dbReference type="Pfam" id="PF01381">
    <property type="entry name" value="HTH_3"/>
    <property type="match status" value="1"/>
</dbReference>
<dbReference type="PANTHER" id="PTHR37038">
    <property type="entry name" value="TRANSCRIPTIONAL REGULATOR-RELATED"/>
    <property type="match status" value="1"/>
</dbReference>
<dbReference type="SUPFAM" id="SSF48452">
    <property type="entry name" value="TPR-like"/>
    <property type="match status" value="1"/>
</dbReference>
<dbReference type="Gene3D" id="1.25.40.10">
    <property type="entry name" value="Tetratricopeptide repeat domain"/>
    <property type="match status" value="1"/>
</dbReference>
<keyword evidence="3" id="KW-1185">Reference proteome</keyword>